<dbReference type="Proteomes" id="UP000662185">
    <property type="component" value="Unassembled WGS sequence"/>
</dbReference>
<accession>A0A926WJ63</accession>
<evidence type="ECO:0000313" key="1">
    <source>
        <dbReference type="EMBL" id="MBD2295407.1"/>
    </source>
</evidence>
<organism evidence="1 2">
    <name type="scientific">Anabaena sphaerica FACHB-251</name>
    <dbReference type="NCBI Taxonomy" id="2692883"/>
    <lineage>
        <taxon>Bacteria</taxon>
        <taxon>Bacillati</taxon>
        <taxon>Cyanobacteriota</taxon>
        <taxon>Cyanophyceae</taxon>
        <taxon>Nostocales</taxon>
        <taxon>Nostocaceae</taxon>
        <taxon>Anabaena</taxon>
    </lineage>
</organism>
<dbReference type="AlphaFoldDB" id="A0A926WJ63"/>
<proteinExistence type="predicted"/>
<gene>
    <name evidence="1" type="ORF">H6G06_18500</name>
</gene>
<evidence type="ECO:0000313" key="2">
    <source>
        <dbReference type="Proteomes" id="UP000662185"/>
    </source>
</evidence>
<dbReference type="EMBL" id="JACJQU010000012">
    <property type="protein sequence ID" value="MBD2295407.1"/>
    <property type="molecule type" value="Genomic_DNA"/>
</dbReference>
<protein>
    <submittedName>
        <fullName evidence="1">DUF1152 domain-containing protein</fullName>
    </submittedName>
</protein>
<reference evidence="2" key="1">
    <citation type="journal article" date="2020" name="ISME J.">
        <title>Comparative genomics reveals insights into cyanobacterial evolution and habitat adaptation.</title>
        <authorList>
            <person name="Chen M.Y."/>
            <person name="Teng W.K."/>
            <person name="Zhao L."/>
            <person name="Hu C.X."/>
            <person name="Zhou Y.K."/>
            <person name="Han B.P."/>
            <person name="Song L.R."/>
            <person name="Shu W.S."/>
        </authorList>
    </citation>
    <scope>NUCLEOTIDE SEQUENCE [LARGE SCALE GENOMIC DNA]</scope>
    <source>
        <strain evidence="2">FACHB-251</strain>
    </source>
</reference>
<keyword evidence="2" id="KW-1185">Reference proteome</keyword>
<dbReference type="InterPro" id="IPR010581">
    <property type="entry name" value="DUF1152"/>
</dbReference>
<dbReference type="RefSeq" id="WP_190562772.1">
    <property type="nucleotide sequence ID" value="NZ_JACJQU010000012.1"/>
</dbReference>
<sequence length="322" mass="35902">MNLNIPIIKQLSECRNLLIAGMGGGFDIFCGLPIYFELRRLGLKVHLANLSFSNIAFSKSAKLQQTILLTETLVGITSETEELPVYFPELYLAQWFKKELNEAVTLWCFKKTGVLPLLTNYNLLIEHLSIDGILLIDGGVDSLARGDEANMGTVTEDAVSIAAVSKLTQVPLRLIGCLGMGAERDISHAHILENIASLANSGGFLGSCSLLKQMQCYQNYEKALLYVQSQPQQEPSIINSSIISAVQGHFGDYHLTYRTKGSQLWISPLMSIYWFFELSTIVEQHLFLSELFLTETVADVIQVMLKVMQTRPRRIADKIPLV</sequence>
<name>A0A926WJ63_9NOST</name>
<comment type="caution">
    <text evidence="1">The sequence shown here is derived from an EMBL/GenBank/DDBJ whole genome shotgun (WGS) entry which is preliminary data.</text>
</comment>
<dbReference type="Pfam" id="PF06626">
    <property type="entry name" value="DUF1152"/>
    <property type="match status" value="1"/>
</dbReference>